<gene>
    <name evidence="1" type="ORF">E2C01_078225</name>
</gene>
<reference evidence="1 2" key="1">
    <citation type="submission" date="2019-05" db="EMBL/GenBank/DDBJ databases">
        <title>Another draft genome of Portunus trituberculatus and its Hox gene families provides insights of decapod evolution.</title>
        <authorList>
            <person name="Jeong J.-H."/>
            <person name="Song I."/>
            <person name="Kim S."/>
            <person name="Choi T."/>
            <person name="Kim D."/>
            <person name="Ryu S."/>
            <person name="Kim W."/>
        </authorList>
    </citation>
    <scope>NUCLEOTIDE SEQUENCE [LARGE SCALE GENOMIC DNA]</scope>
    <source>
        <tissue evidence="1">Muscle</tissue>
    </source>
</reference>
<sequence length="18" mass="2011">MCSSPEAGRYWIARSLAL</sequence>
<protein>
    <submittedName>
        <fullName evidence="1">Uncharacterized protein</fullName>
    </submittedName>
</protein>
<dbReference type="EMBL" id="VSRR010062729">
    <property type="protein sequence ID" value="MPC83513.1"/>
    <property type="molecule type" value="Genomic_DNA"/>
</dbReference>
<dbReference type="Proteomes" id="UP000324222">
    <property type="component" value="Unassembled WGS sequence"/>
</dbReference>
<dbReference type="AlphaFoldDB" id="A0A5B7IM30"/>
<proteinExistence type="predicted"/>
<keyword evidence="2" id="KW-1185">Reference proteome</keyword>
<name>A0A5B7IM30_PORTR</name>
<accession>A0A5B7IM30</accession>
<evidence type="ECO:0000313" key="2">
    <source>
        <dbReference type="Proteomes" id="UP000324222"/>
    </source>
</evidence>
<comment type="caution">
    <text evidence="1">The sequence shown here is derived from an EMBL/GenBank/DDBJ whole genome shotgun (WGS) entry which is preliminary data.</text>
</comment>
<organism evidence="1 2">
    <name type="scientific">Portunus trituberculatus</name>
    <name type="common">Swimming crab</name>
    <name type="synonym">Neptunus trituberculatus</name>
    <dbReference type="NCBI Taxonomy" id="210409"/>
    <lineage>
        <taxon>Eukaryota</taxon>
        <taxon>Metazoa</taxon>
        <taxon>Ecdysozoa</taxon>
        <taxon>Arthropoda</taxon>
        <taxon>Crustacea</taxon>
        <taxon>Multicrustacea</taxon>
        <taxon>Malacostraca</taxon>
        <taxon>Eumalacostraca</taxon>
        <taxon>Eucarida</taxon>
        <taxon>Decapoda</taxon>
        <taxon>Pleocyemata</taxon>
        <taxon>Brachyura</taxon>
        <taxon>Eubrachyura</taxon>
        <taxon>Portunoidea</taxon>
        <taxon>Portunidae</taxon>
        <taxon>Portuninae</taxon>
        <taxon>Portunus</taxon>
    </lineage>
</organism>
<evidence type="ECO:0000313" key="1">
    <source>
        <dbReference type="EMBL" id="MPC83513.1"/>
    </source>
</evidence>